<organism evidence="2 3">
    <name type="scientific">Portunus trituberculatus</name>
    <name type="common">Swimming crab</name>
    <name type="synonym">Neptunus trituberculatus</name>
    <dbReference type="NCBI Taxonomy" id="210409"/>
    <lineage>
        <taxon>Eukaryota</taxon>
        <taxon>Metazoa</taxon>
        <taxon>Ecdysozoa</taxon>
        <taxon>Arthropoda</taxon>
        <taxon>Crustacea</taxon>
        <taxon>Multicrustacea</taxon>
        <taxon>Malacostraca</taxon>
        <taxon>Eumalacostraca</taxon>
        <taxon>Eucarida</taxon>
        <taxon>Decapoda</taxon>
        <taxon>Pleocyemata</taxon>
        <taxon>Brachyura</taxon>
        <taxon>Eubrachyura</taxon>
        <taxon>Portunoidea</taxon>
        <taxon>Portunidae</taxon>
        <taxon>Portuninae</taxon>
        <taxon>Portunus</taxon>
    </lineage>
</organism>
<dbReference type="AlphaFoldDB" id="A0A5B7I0H9"/>
<evidence type="ECO:0000313" key="2">
    <source>
        <dbReference type="EMBL" id="MPC78861.1"/>
    </source>
</evidence>
<feature type="region of interest" description="Disordered" evidence="1">
    <location>
        <begin position="75"/>
        <end position="97"/>
    </location>
</feature>
<name>A0A5B7I0H9_PORTR</name>
<dbReference type="EMBL" id="VSRR010049551">
    <property type="protein sequence ID" value="MPC78861.1"/>
    <property type="molecule type" value="Genomic_DNA"/>
</dbReference>
<dbReference type="Proteomes" id="UP000324222">
    <property type="component" value="Unassembled WGS sequence"/>
</dbReference>
<comment type="caution">
    <text evidence="2">The sequence shown here is derived from an EMBL/GenBank/DDBJ whole genome shotgun (WGS) entry which is preliminary data.</text>
</comment>
<accession>A0A5B7I0H9</accession>
<protein>
    <submittedName>
        <fullName evidence="2">Uncharacterized protein</fullName>
    </submittedName>
</protein>
<keyword evidence="3" id="KW-1185">Reference proteome</keyword>
<proteinExistence type="predicted"/>
<evidence type="ECO:0000256" key="1">
    <source>
        <dbReference type="SAM" id="MobiDB-lite"/>
    </source>
</evidence>
<evidence type="ECO:0000313" key="3">
    <source>
        <dbReference type="Proteomes" id="UP000324222"/>
    </source>
</evidence>
<sequence>MQSFTKKQKNYVISFQPRIRYSHSLRQLIPAFDNAISNSRFVIGPAQHTIKPRILFYCDAPEPFPQRDKKRCERACDEADGTESANQTLDLMSGRPR</sequence>
<reference evidence="2 3" key="1">
    <citation type="submission" date="2019-05" db="EMBL/GenBank/DDBJ databases">
        <title>Another draft genome of Portunus trituberculatus and its Hox gene families provides insights of decapod evolution.</title>
        <authorList>
            <person name="Jeong J.-H."/>
            <person name="Song I."/>
            <person name="Kim S."/>
            <person name="Choi T."/>
            <person name="Kim D."/>
            <person name="Ryu S."/>
            <person name="Kim W."/>
        </authorList>
    </citation>
    <scope>NUCLEOTIDE SEQUENCE [LARGE SCALE GENOMIC DNA]</scope>
    <source>
        <tissue evidence="2">Muscle</tissue>
    </source>
</reference>
<gene>
    <name evidence="2" type="ORF">E2C01_073363</name>
</gene>